<dbReference type="InterPro" id="IPR001611">
    <property type="entry name" value="Leu-rich_rpt"/>
</dbReference>
<dbReference type="Gene3D" id="3.80.10.10">
    <property type="entry name" value="Ribonuclease Inhibitor"/>
    <property type="match status" value="1"/>
</dbReference>
<keyword evidence="2" id="KW-0677">Repeat</keyword>
<dbReference type="GO" id="GO:0005737">
    <property type="term" value="C:cytoplasm"/>
    <property type="evidence" value="ECO:0007669"/>
    <property type="project" value="TreeGrafter"/>
</dbReference>
<keyword evidence="1" id="KW-0433">Leucine-rich repeat</keyword>
<gene>
    <name evidence="4" type="ORF">BC936DRAFT_148926</name>
</gene>
<reference evidence="4 5" key="1">
    <citation type="journal article" date="2018" name="New Phytol.">
        <title>Phylogenomics of Endogonaceae and evolution of mycorrhizas within Mucoromycota.</title>
        <authorList>
            <person name="Chang Y."/>
            <person name="Desiro A."/>
            <person name="Na H."/>
            <person name="Sandor L."/>
            <person name="Lipzen A."/>
            <person name="Clum A."/>
            <person name="Barry K."/>
            <person name="Grigoriev I.V."/>
            <person name="Martin F.M."/>
            <person name="Stajich J.E."/>
            <person name="Smith M.E."/>
            <person name="Bonito G."/>
            <person name="Spatafora J.W."/>
        </authorList>
    </citation>
    <scope>NUCLEOTIDE SEQUENCE [LARGE SCALE GENOMIC DNA]</scope>
    <source>
        <strain evidence="4 5">GMNB39</strain>
    </source>
</reference>
<name>A0A433D202_9FUNG</name>
<dbReference type="Proteomes" id="UP000268093">
    <property type="component" value="Unassembled WGS sequence"/>
</dbReference>
<evidence type="ECO:0000256" key="3">
    <source>
        <dbReference type="SAM" id="MobiDB-lite"/>
    </source>
</evidence>
<sequence length="280" mass="31372">MSTAIHLALSNLSLSEIPREIGELQHVTVLSQDRISNCSLKLFLSANALTSICPELFHLQNLSVLRNNNLTNLPPEIGLLHNLVEFSIGNNQLQFLPSEILNLRKLNIIALTPNPFLLWETILSSLSTSIEDSNSHSGTRNEELTQSSPNLSPQLPPYRRIINSFSPPSLAEFASRRILADNVSYAKDELPEVLAMQLQQAERANICPNPRCRGRFVTAEVEELLWIRSLHNEIVPLLFRWCHIACRHSIEVSGLPNLSDLSRYMTMTCLGEPVILSVHG</sequence>
<dbReference type="PROSITE" id="PS51450">
    <property type="entry name" value="LRR"/>
    <property type="match status" value="1"/>
</dbReference>
<accession>A0A433D202</accession>
<protein>
    <submittedName>
        <fullName evidence="4">Uncharacterized protein</fullName>
    </submittedName>
</protein>
<dbReference type="EMBL" id="RBNI01008236">
    <property type="protein sequence ID" value="RUP44862.1"/>
    <property type="molecule type" value="Genomic_DNA"/>
</dbReference>
<dbReference type="OrthoDB" id="660555at2759"/>
<evidence type="ECO:0000313" key="5">
    <source>
        <dbReference type="Proteomes" id="UP000268093"/>
    </source>
</evidence>
<keyword evidence="5" id="KW-1185">Reference proteome</keyword>
<evidence type="ECO:0000256" key="2">
    <source>
        <dbReference type="ARBA" id="ARBA00022737"/>
    </source>
</evidence>
<evidence type="ECO:0000313" key="4">
    <source>
        <dbReference type="EMBL" id="RUP44862.1"/>
    </source>
</evidence>
<dbReference type="InterPro" id="IPR050216">
    <property type="entry name" value="LRR_domain-containing"/>
</dbReference>
<dbReference type="PANTHER" id="PTHR48051">
    <property type="match status" value="1"/>
</dbReference>
<dbReference type="SUPFAM" id="SSF52058">
    <property type="entry name" value="L domain-like"/>
    <property type="match status" value="1"/>
</dbReference>
<comment type="caution">
    <text evidence="4">The sequence shown here is derived from an EMBL/GenBank/DDBJ whole genome shotgun (WGS) entry which is preliminary data.</text>
</comment>
<evidence type="ECO:0000256" key="1">
    <source>
        <dbReference type="ARBA" id="ARBA00022614"/>
    </source>
</evidence>
<feature type="region of interest" description="Disordered" evidence="3">
    <location>
        <begin position="132"/>
        <end position="152"/>
    </location>
</feature>
<proteinExistence type="predicted"/>
<dbReference type="PANTHER" id="PTHR48051:SF1">
    <property type="entry name" value="RAS SUPPRESSOR PROTEIN 1"/>
    <property type="match status" value="1"/>
</dbReference>
<organism evidence="4 5">
    <name type="scientific">Jimgerdemannia flammicorona</name>
    <dbReference type="NCBI Taxonomy" id="994334"/>
    <lineage>
        <taxon>Eukaryota</taxon>
        <taxon>Fungi</taxon>
        <taxon>Fungi incertae sedis</taxon>
        <taxon>Mucoromycota</taxon>
        <taxon>Mucoromycotina</taxon>
        <taxon>Endogonomycetes</taxon>
        <taxon>Endogonales</taxon>
        <taxon>Endogonaceae</taxon>
        <taxon>Jimgerdemannia</taxon>
    </lineage>
</organism>
<dbReference type="InterPro" id="IPR032675">
    <property type="entry name" value="LRR_dom_sf"/>
</dbReference>
<dbReference type="AlphaFoldDB" id="A0A433D202"/>